<keyword evidence="1 4" id="KW-0808">Transferase</keyword>
<dbReference type="PANTHER" id="PTHR43877:SF2">
    <property type="entry name" value="AMINOALKYLPHOSPHONATE N-ACETYLTRANSFERASE-RELATED"/>
    <property type="match status" value="1"/>
</dbReference>
<feature type="domain" description="N-acetyltransferase" evidence="3">
    <location>
        <begin position="2"/>
        <end position="156"/>
    </location>
</feature>
<dbReference type="Gene3D" id="3.40.630.30">
    <property type="match status" value="1"/>
</dbReference>
<dbReference type="EMBL" id="JACHBX010000002">
    <property type="protein sequence ID" value="MBB6134421.1"/>
    <property type="molecule type" value="Genomic_DNA"/>
</dbReference>
<dbReference type="InterPro" id="IPR000182">
    <property type="entry name" value="GNAT_dom"/>
</dbReference>
<dbReference type="InterPro" id="IPR016181">
    <property type="entry name" value="Acyl_CoA_acyltransferase"/>
</dbReference>
<organism evidence="4 5">
    <name type="scientific">Massilia aurea</name>
    <dbReference type="NCBI Taxonomy" id="373040"/>
    <lineage>
        <taxon>Bacteria</taxon>
        <taxon>Pseudomonadati</taxon>
        <taxon>Pseudomonadota</taxon>
        <taxon>Betaproteobacteria</taxon>
        <taxon>Burkholderiales</taxon>
        <taxon>Oxalobacteraceae</taxon>
        <taxon>Telluria group</taxon>
        <taxon>Massilia</taxon>
    </lineage>
</organism>
<evidence type="ECO:0000256" key="2">
    <source>
        <dbReference type="ARBA" id="ARBA00023315"/>
    </source>
</evidence>
<dbReference type="PROSITE" id="PS51186">
    <property type="entry name" value="GNAT"/>
    <property type="match status" value="1"/>
</dbReference>
<dbReference type="SUPFAM" id="SSF55729">
    <property type="entry name" value="Acyl-CoA N-acyltransferases (Nat)"/>
    <property type="match status" value="1"/>
</dbReference>
<proteinExistence type="predicted"/>
<gene>
    <name evidence="4" type="ORF">HD842_002563</name>
</gene>
<keyword evidence="5" id="KW-1185">Reference proteome</keyword>
<protein>
    <submittedName>
        <fullName evidence="4">GNAT superfamily N-acetyltransferase</fullName>
    </submittedName>
</protein>
<comment type="caution">
    <text evidence="4">The sequence shown here is derived from an EMBL/GenBank/DDBJ whole genome shotgun (WGS) entry which is preliminary data.</text>
</comment>
<keyword evidence="2" id="KW-0012">Acyltransferase</keyword>
<dbReference type="Proteomes" id="UP000540787">
    <property type="component" value="Unassembled WGS sequence"/>
</dbReference>
<reference evidence="4 5" key="1">
    <citation type="submission" date="2020-08" db="EMBL/GenBank/DDBJ databases">
        <title>The Agave Microbiome: Exploring the role of microbial communities in plant adaptations to desert environments.</title>
        <authorList>
            <person name="Partida-Martinez L.P."/>
        </authorList>
    </citation>
    <scope>NUCLEOTIDE SEQUENCE [LARGE SCALE GENOMIC DNA]</scope>
    <source>
        <strain evidence="4 5">AT3.2</strain>
    </source>
</reference>
<evidence type="ECO:0000313" key="4">
    <source>
        <dbReference type="EMBL" id="MBB6134421.1"/>
    </source>
</evidence>
<evidence type="ECO:0000259" key="3">
    <source>
        <dbReference type="PROSITE" id="PS51186"/>
    </source>
</evidence>
<dbReference type="AlphaFoldDB" id="A0A7W9X105"/>
<dbReference type="PANTHER" id="PTHR43877">
    <property type="entry name" value="AMINOALKYLPHOSPHONATE N-ACETYLTRANSFERASE-RELATED-RELATED"/>
    <property type="match status" value="1"/>
</dbReference>
<dbReference type="CDD" id="cd04301">
    <property type="entry name" value="NAT_SF"/>
    <property type="match status" value="1"/>
</dbReference>
<dbReference type="InterPro" id="IPR050832">
    <property type="entry name" value="Bact_Acetyltransf"/>
</dbReference>
<dbReference type="RefSeq" id="WP_183554943.1">
    <property type="nucleotide sequence ID" value="NZ_JACHBX010000002.1"/>
</dbReference>
<accession>A0A7W9X105</accession>
<dbReference type="Pfam" id="PF13673">
    <property type="entry name" value="Acetyltransf_10"/>
    <property type="match status" value="1"/>
</dbReference>
<sequence>MLICRAATAADLAALWPLRTRAVRASCAAHYPATVIETWSASAPPASLAELVNLGSAVVAEEDSALAGFAVLDLASGEVDAVFVEPAYQGRGIARDLLRWLEVLAQGRGVQRLFLSASLNAVAFYERAGFMRVRDEVYAHRSGIGIASVFMEKVLSSACDGPVPLK</sequence>
<name>A0A7W9X105_9BURK</name>
<evidence type="ECO:0000256" key="1">
    <source>
        <dbReference type="ARBA" id="ARBA00022679"/>
    </source>
</evidence>
<evidence type="ECO:0000313" key="5">
    <source>
        <dbReference type="Proteomes" id="UP000540787"/>
    </source>
</evidence>
<dbReference type="GO" id="GO:0016747">
    <property type="term" value="F:acyltransferase activity, transferring groups other than amino-acyl groups"/>
    <property type="evidence" value="ECO:0007669"/>
    <property type="project" value="InterPro"/>
</dbReference>